<dbReference type="AlphaFoldDB" id="A0A1G1WHA4"/>
<dbReference type="Gene3D" id="2.30.110.10">
    <property type="entry name" value="Electron Transport, Fmn-binding Protein, Chain A"/>
    <property type="match status" value="1"/>
</dbReference>
<organism evidence="3 4">
    <name type="scientific">Candidatus Woykebacteria bacterium RBG_19FT_COMBO_43_10</name>
    <dbReference type="NCBI Taxonomy" id="1802598"/>
    <lineage>
        <taxon>Bacteria</taxon>
        <taxon>Candidatus Woykeibacteriota</taxon>
    </lineage>
</organism>
<dbReference type="EMBL" id="MHCU01000065">
    <property type="protein sequence ID" value="OGY26637.1"/>
    <property type="molecule type" value="Genomic_DNA"/>
</dbReference>
<dbReference type="PANTHER" id="PTHR35176:SF6">
    <property type="entry name" value="HEME OXYGENASE HI_0854-RELATED"/>
    <property type="match status" value="1"/>
</dbReference>
<reference evidence="3 4" key="1">
    <citation type="journal article" date="2016" name="Nat. Commun.">
        <title>Thousands of microbial genomes shed light on interconnected biogeochemical processes in an aquifer system.</title>
        <authorList>
            <person name="Anantharaman K."/>
            <person name="Brown C.T."/>
            <person name="Hug L.A."/>
            <person name="Sharon I."/>
            <person name="Castelle C.J."/>
            <person name="Probst A.J."/>
            <person name="Thomas B.C."/>
            <person name="Singh A."/>
            <person name="Wilkins M.J."/>
            <person name="Karaoz U."/>
            <person name="Brodie E.L."/>
            <person name="Williams K.H."/>
            <person name="Hubbard S.S."/>
            <person name="Banfield J.F."/>
        </authorList>
    </citation>
    <scope>NUCLEOTIDE SEQUENCE [LARGE SCALE GENOMIC DNA]</scope>
</reference>
<evidence type="ECO:0000313" key="3">
    <source>
        <dbReference type="EMBL" id="OGY26637.1"/>
    </source>
</evidence>
<evidence type="ECO:0000259" key="2">
    <source>
        <dbReference type="Pfam" id="PF01243"/>
    </source>
</evidence>
<comment type="caution">
    <text evidence="3">The sequence shown here is derived from an EMBL/GenBank/DDBJ whole genome shotgun (WGS) entry which is preliminary data.</text>
</comment>
<dbReference type="InterPro" id="IPR012349">
    <property type="entry name" value="Split_barrel_FMN-bd"/>
</dbReference>
<dbReference type="PANTHER" id="PTHR35176">
    <property type="entry name" value="HEME OXYGENASE HI_0854-RELATED"/>
    <property type="match status" value="1"/>
</dbReference>
<dbReference type="Proteomes" id="UP000176645">
    <property type="component" value="Unassembled WGS sequence"/>
</dbReference>
<dbReference type="SUPFAM" id="SSF50475">
    <property type="entry name" value="FMN-binding split barrel"/>
    <property type="match status" value="1"/>
</dbReference>
<sequence>MALNKKEIEDLLKNGEIVFISTSRKNATPHIAPIWFVFHKGKIYFETDITTVKFQNIKRNKKVALCFGGKNTYIVGGTVRWWEEKDAPLPFRKMLWGKYKEDMDDGFINEKTRIFEVTPEKEMSWHYAPSWD</sequence>
<dbReference type="InterPro" id="IPR052019">
    <property type="entry name" value="F420H2_bilvrd_red/Heme_oxyg"/>
</dbReference>
<evidence type="ECO:0000256" key="1">
    <source>
        <dbReference type="ARBA" id="ARBA00023002"/>
    </source>
</evidence>
<protein>
    <recommendedName>
        <fullName evidence="2">Pyridoxamine 5'-phosphate oxidase N-terminal domain-containing protein</fullName>
    </recommendedName>
</protein>
<dbReference type="InterPro" id="IPR011576">
    <property type="entry name" value="Pyridox_Oxase_N"/>
</dbReference>
<keyword evidence="1" id="KW-0560">Oxidoreductase</keyword>
<name>A0A1G1WHA4_9BACT</name>
<dbReference type="GO" id="GO:0016627">
    <property type="term" value="F:oxidoreductase activity, acting on the CH-CH group of donors"/>
    <property type="evidence" value="ECO:0007669"/>
    <property type="project" value="TreeGrafter"/>
</dbReference>
<dbReference type="Pfam" id="PF01243">
    <property type="entry name" value="PNPOx_N"/>
    <property type="match status" value="1"/>
</dbReference>
<gene>
    <name evidence="3" type="ORF">A2Z42_01915</name>
</gene>
<evidence type="ECO:0000313" key="4">
    <source>
        <dbReference type="Proteomes" id="UP000176645"/>
    </source>
</evidence>
<dbReference type="GO" id="GO:0070967">
    <property type="term" value="F:coenzyme F420 binding"/>
    <property type="evidence" value="ECO:0007669"/>
    <property type="project" value="TreeGrafter"/>
</dbReference>
<proteinExistence type="predicted"/>
<dbReference type="GO" id="GO:0005829">
    <property type="term" value="C:cytosol"/>
    <property type="evidence" value="ECO:0007669"/>
    <property type="project" value="TreeGrafter"/>
</dbReference>
<accession>A0A1G1WHA4</accession>
<feature type="domain" description="Pyridoxamine 5'-phosphate oxidase N-terminal" evidence="2">
    <location>
        <begin position="5"/>
        <end position="122"/>
    </location>
</feature>